<feature type="signal peptide" evidence="2">
    <location>
        <begin position="1"/>
        <end position="44"/>
    </location>
</feature>
<evidence type="ECO:0000313" key="4">
    <source>
        <dbReference type="Proteomes" id="UP001165378"/>
    </source>
</evidence>
<feature type="chain" id="PRO_5041288605" evidence="2">
    <location>
        <begin position="45"/>
        <end position="208"/>
    </location>
</feature>
<dbReference type="RefSeq" id="WP_235054182.1">
    <property type="nucleotide sequence ID" value="NZ_JAKFHA010000012.1"/>
</dbReference>
<feature type="compositionally biased region" description="Pro residues" evidence="1">
    <location>
        <begin position="1"/>
        <end position="12"/>
    </location>
</feature>
<name>A0AA41U3I6_9ACTN</name>
<feature type="region of interest" description="Disordered" evidence="1">
    <location>
        <begin position="43"/>
        <end position="63"/>
    </location>
</feature>
<sequence>MPKPRSQPPTPYSMPRRRPRPRTVLAAVLPGLVLLVSACTGSDAGPPDQVAQRPSKFTPTAPVTGIGNDTLDCTAAIETITALPDNYANLLDVVGVIAPDTPLTLSPEAARDQGRTFVKTGLVVRAGRAFELGVPSDAAERPAIQWGSRREAASVVTVPACPAREDAGTWMAFVGGFYVEHPMCVPLTVRTPDGKQQTHHIPIGKPCP</sequence>
<keyword evidence="4" id="KW-1185">Reference proteome</keyword>
<organism evidence="3 4">
    <name type="scientific">Yinghuangia soli</name>
    <dbReference type="NCBI Taxonomy" id="2908204"/>
    <lineage>
        <taxon>Bacteria</taxon>
        <taxon>Bacillati</taxon>
        <taxon>Actinomycetota</taxon>
        <taxon>Actinomycetes</taxon>
        <taxon>Kitasatosporales</taxon>
        <taxon>Streptomycetaceae</taxon>
        <taxon>Yinghuangia</taxon>
    </lineage>
</organism>
<gene>
    <name evidence="3" type="ORF">LZ495_21390</name>
</gene>
<evidence type="ECO:0000256" key="1">
    <source>
        <dbReference type="SAM" id="MobiDB-lite"/>
    </source>
</evidence>
<dbReference type="Proteomes" id="UP001165378">
    <property type="component" value="Unassembled WGS sequence"/>
</dbReference>
<accession>A0AA41U3I6</accession>
<feature type="region of interest" description="Disordered" evidence="1">
    <location>
        <begin position="1"/>
        <end position="21"/>
    </location>
</feature>
<evidence type="ECO:0000313" key="3">
    <source>
        <dbReference type="EMBL" id="MCF2529757.1"/>
    </source>
</evidence>
<protein>
    <submittedName>
        <fullName evidence="3">Uncharacterized protein</fullName>
    </submittedName>
</protein>
<evidence type="ECO:0000256" key="2">
    <source>
        <dbReference type="SAM" id="SignalP"/>
    </source>
</evidence>
<dbReference type="AlphaFoldDB" id="A0AA41U3I6"/>
<reference evidence="3" key="1">
    <citation type="submission" date="2022-01" db="EMBL/GenBank/DDBJ databases">
        <title>Genome-Based Taxonomic Classification of the Phylum Actinobacteria.</title>
        <authorList>
            <person name="Gao Y."/>
        </authorList>
    </citation>
    <scope>NUCLEOTIDE SEQUENCE</scope>
    <source>
        <strain evidence="3">KLBMP 8922</strain>
    </source>
</reference>
<proteinExistence type="predicted"/>
<dbReference type="EMBL" id="JAKFHA010000012">
    <property type="protein sequence ID" value="MCF2529757.1"/>
    <property type="molecule type" value="Genomic_DNA"/>
</dbReference>
<comment type="caution">
    <text evidence="3">The sequence shown here is derived from an EMBL/GenBank/DDBJ whole genome shotgun (WGS) entry which is preliminary data.</text>
</comment>
<keyword evidence="2" id="KW-0732">Signal</keyword>